<keyword evidence="2" id="KW-0433">Leucine-rich repeat</keyword>
<keyword evidence="3" id="KW-0677">Repeat</keyword>
<protein>
    <submittedName>
        <fullName evidence="9">Uncharacterized protein</fullName>
    </submittedName>
</protein>
<evidence type="ECO:0000256" key="3">
    <source>
        <dbReference type="ARBA" id="ARBA00022737"/>
    </source>
</evidence>
<dbReference type="InterPro" id="IPR002182">
    <property type="entry name" value="NB-ARC"/>
</dbReference>
<dbReference type="Pfam" id="PF23247">
    <property type="entry name" value="LRR_RPS2"/>
    <property type="match status" value="3"/>
</dbReference>
<comment type="caution">
    <text evidence="9">The sequence shown here is derived from an EMBL/GenBank/DDBJ whole genome shotgun (WGS) entry which is preliminary data.</text>
</comment>
<evidence type="ECO:0000256" key="1">
    <source>
        <dbReference type="ARBA" id="ARBA00008894"/>
    </source>
</evidence>
<dbReference type="GO" id="GO:0005524">
    <property type="term" value="F:ATP binding"/>
    <property type="evidence" value="ECO:0007669"/>
    <property type="project" value="UniProtKB-KW"/>
</dbReference>
<dbReference type="InterPro" id="IPR032675">
    <property type="entry name" value="LRR_dom_sf"/>
</dbReference>
<evidence type="ECO:0000256" key="6">
    <source>
        <dbReference type="ARBA" id="ARBA00022840"/>
    </source>
</evidence>
<dbReference type="Gene3D" id="1.10.8.430">
    <property type="entry name" value="Helical domain of apoptotic protease-activating factors"/>
    <property type="match status" value="1"/>
</dbReference>
<dbReference type="PANTHER" id="PTHR33463">
    <property type="entry name" value="NB-ARC DOMAIN-CONTAINING PROTEIN-RELATED"/>
    <property type="match status" value="1"/>
</dbReference>
<evidence type="ECO:0000259" key="8">
    <source>
        <dbReference type="Pfam" id="PF23247"/>
    </source>
</evidence>
<accession>A0A4U5Q376</accession>
<keyword evidence="6" id="KW-0067">ATP-binding</keyword>
<evidence type="ECO:0000256" key="4">
    <source>
        <dbReference type="ARBA" id="ARBA00022741"/>
    </source>
</evidence>
<gene>
    <name evidence="9" type="ORF">D5086_0000147460</name>
</gene>
<keyword evidence="4" id="KW-0547">Nucleotide-binding</keyword>
<dbReference type="InterPro" id="IPR036388">
    <property type="entry name" value="WH-like_DNA-bd_sf"/>
</dbReference>
<dbReference type="PRINTS" id="PR00364">
    <property type="entry name" value="DISEASERSIST"/>
</dbReference>
<dbReference type="InterPro" id="IPR057135">
    <property type="entry name" value="At4g27190-like_LRR"/>
</dbReference>
<dbReference type="EMBL" id="RCHU01000473">
    <property type="protein sequence ID" value="TKS04002.1"/>
    <property type="molecule type" value="Genomic_DNA"/>
</dbReference>
<keyword evidence="5" id="KW-0611">Plant defense</keyword>
<dbReference type="PANTHER" id="PTHR33463:SF135">
    <property type="entry name" value="RESISTANCE PROTEIN RPS2, PUTATIVE-RELATED"/>
    <property type="match status" value="1"/>
</dbReference>
<feature type="domain" description="Disease resistance protein At4g27190-like leucine-rich repeats" evidence="8">
    <location>
        <begin position="1125"/>
        <end position="1250"/>
    </location>
</feature>
<feature type="domain" description="Disease resistance protein At4g27190-like leucine-rich repeats" evidence="8">
    <location>
        <begin position="771"/>
        <end position="903"/>
    </location>
</feature>
<dbReference type="SUPFAM" id="SSF52058">
    <property type="entry name" value="L domain-like"/>
    <property type="match status" value="2"/>
</dbReference>
<evidence type="ECO:0000259" key="7">
    <source>
        <dbReference type="Pfam" id="PF00931"/>
    </source>
</evidence>
<evidence type="ECO:0000256" key="2">
    <source>
        <dbReference type="ARBA" id="ARBA00022614"/>
    </source>
</evidence>
<dbReference type="InterPro" id="IPR042197">
    <property type="entry name" value="Apaf_helical"/>
</dbReference>
<reference evidence="9" key="1">
    <citation type="submission" date="2018-10" db="EMBL/GenBank/DDBJ databases">
        <title>Population genomic analysis revealed the cold adaptation of white poplar.</title>
        <authorList>
            <person name="Liu Y.-J."/>
        </authorList>
    </citation>
    <scope>NUCLEOTIDE SEQUENCE [LARGE SCALE GENOMIC DNA]</scope>
    <source>
        <strain evidence="9">PAL-ZL1</strain>
    </source>
</reference>
<dbReference type="FunFam" id="3.40.50.300:FF:001091">
    <property type="entry name" value="Probable disease resistance protein At1g61300"/>
    <property type="match status" value="1"/>
</dbReference>
<comment type="similarity">
    <text evidence="1">Belongs to the disease resistance NB-LRR family.</text>
</comment>
<proteinExistence type="inferred from homology"/>
<feature type="domain" description="NB-ARC" evidence="7">
    <location>
        <begin position="161"/>
        <end position="319"/>
    </location>
</feature>
<evidence type="ECO:0000256" key="5">
    <source>
        <dbReference type="ARBA" id="ARBA00022821"/>
    </source>
</evidence>
<name>A0A4U5Q376_POPAL</name>
<evidence type="ECO:0000313" key="9">
    <source>
        <dbReference type="EMBL" id="TKS04002.1"/>
    </source>
</evidence>
<feature type="domain" description="Disease resistance protein At4g27190-like leucine-rich repeats" evidence="8">
    <location>
        <begin position="920"/>
        <end position="1000"/>
    </location>
</feature>
<sequence>MAIESVGGSVVSKIAELLVEPAIKQFRYMFCFNNFVQEFDEQMMNLALAFYRLQDAVNVAERNAEEIEIDVSTWLENAKNEIEGVNRLQNEKGKIIKCSTWCPNSMRQFKLSKALAKKTETLRKLEENSRKFPKVSHKAPLQEIKFLPSKEFTLSESSKEAFKQIMKALKDDKVNMIRLYGMGGVGKTTLVKEVSRRAKEQQLFDEVLMATMSQNPNVTDIQDQMADSLDLKFIKESKGGRANELWPRLQGKKMLIVLDDVWKDIDFQEIGIPIGDDNRGCKILLTTRNQELCSYLACQQKVLLSPLTEIEAWALFKGNAGLSDEDFDLNRVAKEVARKCQGLPLALAAVGRALKGQSKNEWKLASKNLKKSQSRHMENVDDRSNPYACLKLSFDYLKHDETKFCFLLCCLFPEDYSIPIEDLTRYAVGYGLHKDAESIEDAREQVYAEMKALKDRCMLLGTESEENVKMHDLFREVAIDIATKEYGFMVSAGNGWESVNNSVTTISLMGNKLAELPEGLVCPQLKVLLLELDRGLNVPERFFEGMKAIEVLSLEGGCLSLQSLQFSTNLQSLLLRSCECKDLIGLRELQRLEILGFMWCSSVEELPDEIGELKELRLLDLTDCDNLRRIPVNLIGRLKKLEELLIGDASFKGWDVVGCDSTEGMNASLTELSSLSHLAVLSLKIPTVECIPRDFVFPSLLKYDIVLGDIALEDRVLGYSKGVYPPRLYLGDISATSLNAKTFEQLFPTVSQISLWGVKGLENIVLSSDQMTTHGHGSQKDFLQRLEHVKVRECRDIRTLFPAKWRQALKNLRSVEIKLCNSLEEVFELGEEKELPLLSSLTTLRLCYLPELKCIWKGPTRHVSLQSLTLLKLESLNKLTFIFTSSLARSLIHLETLQIDQCRGLKRLIREKDDEGEIITESLGFPKLKTLSITKCFMLEYVFPVSVSPSLQNLEEMEIREADNLKQVFYSGEGDDIIVKSKIKDGIIDFPQLRKLSLSKCSFFGPKDFAAQLPSLQELTIFGPKCNLLAQLQAFMNLKEIYIGNLEGVQDLMMQVGSLVTNISGRHELSLLSLKTLHLNQCKRLTHVFIDSMIASLVQLKVLEISNCDELEQIIANDNDDENDQILSGSDLQSSSLPNLFHLEIRGCNKLKSLFPVAMASGLKKLSMLKVRESSQLLGVFGQDDHASPANIEKEMVLPDLWYLCLEKLPSIVYFSHGCYDFIFPCLRRLEVRQCPKLTTTFATTSNGSMSAQSEVCPKLKTLSIWGCDELELALLRANQHCLRWEEEEEKEKEEKEKEDGVK</sequence>
<dbReference type="SUPFAM" id="SSF52540">
    <property type="entry name" value="P-loop containing nucleoside triphosphate hydrolases"/>
    <property type="match status" value="1"/>
</dbReference>
<dbReference type="Gene3D" id="1.10.10.10">
    <property type="entry name" value="Winged helix-like DNA-binding domain superfamily/Winged helix DNA-binding domain"/>
    <property type="match status" value="1"/>
</dbReference>
<dbReference type="GO" id="GO:0043531">
    <property type="term" value="F:ADP binding"/>
    <property type="evidence" value="ECO:0007669"/>
    <property type="project" value="InterPro"/>
</dbReference>
<dbReference type="InterPro" id="IPR027417">
    <property type="entry name" value="P-loop_NTPase"/>
</dbReference>
<dbReference type="GO" id="GO:0006952">
    <property type="term" value="P:defense response"/>
    <property type="evidence" value="ECO:0007669"/>
    <property type="project" value="UniProtKB-KW"/>
</dbReference>
<dbReference type="Gene3D" id="3.40.50.300">
    <property type="entry name" value="P-loop containing nucleotide triphosphate hydrolases"/>
    <property type="match status" value="1"/>
</dbReference>
<dbReference type="Pfam" id="PF00931">
    <property type="entry name" value="NB-ARC"/>
    <property type="match status" value="1"/>
</dbReference>
<dbReference type="InterPro" id="IPR050905">
    <property type="entry name" value="Plant_NBS-LRR"/>
</dbReference>
<organism evidence="9">
    <name type="scientific">Populus alba</name>
    <name type="common">White poplar</name>
    <dbReference type="NCBI Taxonomy" id="43335"/>
    <lineage>
        <taxon>Eukaryota</taxon>
        <taxon>Viridiplantae</taxon>
        <taxon>Streptophyta</taxon>
        <taxon>Embryophyta</taxon>
        <taxon>Tracheophyta</taxon>
        <taxon>Spermatophyta</taxon>
        <taxon>Magnoliopsida</taxon>
        <taxon>eudicotyledons</taxon>
        <taxon>Gunneridae</taxon>
        <taxon>Pentapetalae</taxon>
        <taxon>rosids</taxon>
        <taxon>fabids</taxon>
        <taxon>Malpighiales</taxon>
        <taxon>Salicaceae</taxon>
        <taxon>Saliceae</taxon>
        <taxon>Populus</taxon>
    </lineage>
</organism>
<dbReference type="Gene3D" id="3.80.10.10">
    <property type="entry name" value="Ribonuclease Inhibitor"/>
    <property type="match status" value="3"/>
</dbReference>